<dbReference type="EMBL" id="CAAALY010016168">
    <property type="protein sequence ID" value="VEL12888.1"/>
    <property type="molecule type" value="Genomic_DNA"/>
</dbReference>
<dbReference type="Proteomes" id="UP000784294">
    <property type="component" value="Unassembled WGS sequence"/>
</dbReference>
<comment type="caution">
    <text evidence="1">The sequence shown here is derived from an EMBL/GenBank/DDBJ whole genome shotgun (WGS) entry which is preliminary data.</text>
</comment>
<sequence length="121" mass="12918">MLIYEINPALLPPRERGRPTEALIEAMSTVGLSSTTFTTGGPALEFGRPTAVTGIPGSECLIRVSAPNLIAYNDSASKSQLDATEKSSRRRRLSLDEFEAPDIKRARLEASSGVGKVTGNL</sequence>
<reference evidence="1" key="1">
    <citation type="submission" date="2018-11" db="EMBL/GenBank/DDBJ databases">
        <authorList>
            <consortium name="Pathogen Informatics"/>
        </authorList>
    </citation>
    <scope>NUCLEOTIDE SEQUENCE</scope>
</reference>
<dbReference type="OrthoDB" id="2196187at2759"/>
<evidence type="ECO:0000313" key="2">
    <source>
        <dbReference type="Proteomes" id="UP000784294"/>
    </source>
</evidence>
<dbReference type="AlphaFoldDB" id="A0A3S5A209"/>
<organism evidence="1 2">
    <name type="scientific">Protopolystoma xenopodis</name>
    <dbReference type="NCBI Taxonomy" id="117903"/>
    <lineage>
        <taxon>Eukaryota</taxon>
        <taxon>Metazoa</taxon>
        <taxon>Spiralia</taxon>
        <taxon>Lophotrochozoa</taxon>
        <taxon>Platyhelminthes</taxon>
        <taxon>Monogenea</taxon>
        <taxon>Polyopisthocotylea</taxon>
        <taxon>Polystomatidea</taxon>
        <taxon>Polystomatidae</taxon>
        <taxon>Protopolystoma</taxon>
    </lineage>
</organism>
<name>A0A3S5A209_9PLAT</name>
<evidence type="ECO:0000313" key="1">
    <source>
        <dbReference type="EMBL" id="VEL12888.1"/>
    </source>
</evidence>
<accession>A0A3S5A209</accession>
<protein>
    <submittedName>
        <fullName evidence="1">Uncharacterized protein</fullName>
    </submittedName>
</protein>
<proteinExistence type="predicted"/>
<keyword evidence="2" id="KW-1185">Reference proteome</keyword>
<gene>
    <name evidence="1" type="ORF">PXEA_LOCUS6328</name>
</gene>